<reference evidence="1" key="1">
    <citation type="submission" date="2013-10" db="EMBL/GenBank/DDBJ databases">
        <title>Genomic analysis of the causative agents of coccidiosis in chickens.</title>
        <authorList>
            <person name="Reid A.J."/>
            <person name="Blake D."/>
            <person name="Billington K."/>
            <person name="Browne H."/>
            <person name="Dunn M."/>
            <person name="Hung S."/>
            <person name="Kawahara F."/>
            <person name="Miranda-Saavedra D."/>
            <person name="Mourier T."/>
            <person name="Nagra H."/>
            <person name="Otto T.D."/>
            <person name="Rawlings N."/>
            <person name="Sanchez A."/>
            <person name="Sanders M."/>
            <person name="Subramaniam C."/>
            <person name="Tay Y."/>
            <person name="Dear P."/>
            <person name="Doerig C."/>
            <person name="Gruber A."/>
            <person name="Parkinson J."/>
            <person name="Shirley M."/>
            <person name="Wan K.L."/>
            <person name="Berriman M."/>
            <person name="Tomley F."/>
            <person name="Pain A."/>
        </authorList>
    </citation>
    <scope>NUCLEOTIDE SEQUENCE [LARGE SCALE GENOMIC DNA]</scope>
    <source>
        <strain evidence="1">Houghton</strain>
    </source>
</reference>
<dbReference type="PANTHER" id="PTHR46104:SF1">
    <property type="entry name" value="GENE 9195-RELATED"/>
    <property type="match status" value="1"/>
</dbReference>
<protein>
    <recommendedName>
        <fullName evidence="3">Cytadherence high molecular weight protein 2, related</fullName>
    </recommendedName>
</protein>
<dbReference type="SUPFAM" id="SSF57184">
    <property type="entry name" value="Growth factor receptor domain"/>
    <property type="match status" value="1"/>
</dbReference>
<dbReference type="VEuPathDB" id="ToxoDB:ETH2_0651200"/>
<dbReference type="VEuPathDB" id="ToxoDB:ETH_00023625"/>
<name>U6KZ30_EIMTE</name>
<gene>
    <name evidence="1" type="ORF">ETH_00023625</name>
</gene>
<evidence type="ECO:0000313" key="2">
    <source>
        <dbReference type="Proteomes" id="UP000030747"/>
    </source>
</evidence>
<dbReference type="RefSeq" id="XP_013232943.1">
    <property type="nucleotide sequence ID" value="XM_013377489.1"/>
</dbReference>
<dbReference type="EMBL" id="HG675698">
    <property type="protein sequence ID" value="CDJ42193.1"/>
    <property type="molecule type" value="Genomic_DNA"/>
</dbReference>
<keyword evidence="2" id="KW-1185">Reference proteome</keyword>
<dbReference type="AlphaFoldDB" id="U6KZ30"/>
<evidence type="ECO:0008006" key="3">
    <source>
        <dbReference type="Google" id="ProtNLM"/>
    </source>
</evidence>
<accession>U6KZ30</accession>
<dbReference type="PANTHER" id="PTHR46104">
    <property type="entry name" value="GENE 9195-RELATED-RELATED"/>
    <property type="match status" value="1"/>
</dbReference>
<dbReference type="OrthoDB" id="348483at2759"/>
<dbReference type="GeneID" id="25253837"/>
<dbReference type="Proteomes" id="UP000030747">
    <property type="component" value="Unassembled WGS sequence"/>
</dbReference>
<reference evidence="1" key="2">
    <citation type="submission" date="2013-10" db="EMBL/GenBank/DDBJ databases">
        <authorList>
            <person name="Aslett M."/>
        </authorList>
    </citation>
    <scope>NUCLEOTIDE SEQUENCE [LARGE SCALE GENOMIC DNA]</scope>
    <source>
        <strain evidence="1">Houghton</strain>
    </source>
</reference>
<proteinExistence type="predicted"/>
<organism evidence="1 2">
    <name type="scientific">Eimeria tenella</name>
    <name type="common">Coccidian parasite</name>
    <dbReference type="NCBI Taxonomy" id="5802"/>
    <lineage>
        <taxon>Eukaryota</taxon>
        <taxon>Sar</taxon>
        <taxon>Alveolata</taxon>
        <taxon>Apicomplexa</taxon>
        <taxon>Conoidasida</taxon>
        <taxon>Coccidia</taxon>
        <taxon>Eucoccidiorida</taxon>
        <taxon>Eimeriorina</taxon>
        <taxon>Eimeriidae</taxon>
        <taxon>Eimeria</taxon>
    </lineage>
</organism>
<dbReference type="SMART" id="SM01411">
    <property type="entry name" value="Ephrin_rec_like"/>
    <property type="match status" value="3"/>
</dbReference>
<dbReference type="InterPro" id="IPR009030">
    <property type="entry name" value="Growth_fac_rcpt_cys_sf"/>
</dbReference>
<dbReference type="Gene3D" id="2.10.50.10">
    <property type="entry name" value="Tumor Necrosis Factor Receptor, subunit A, domain 2"/>
    <property type="match status" value="1"/>
</dbReference>
<evidence type="ECO:0000313" key="1">
    <source>
        <dbReference type="EMBL" id="CDJ42193.1"/>
    </source>
</evidence>
<sequence>MEQAQNEPFVPESAIAAGGVTLLTLENWETVKTTGYGGIPCPAGHYCPAGASEPKPCPTGSVRQETLGRWEADCSLCPRGYYCPDLSLVPEPCPAGHFCPLGSLAPRPCVGGTYNPHIEGSSTSSCLTCLPGYLCPGEGNEELAVENQCPTGHYCLEGSQQGIPCPPGTYGDLPGLSSEDGCKACPGKCRQEPLRLGNFVPWKVYPSLEMYAQKGITAHQERPSHESAYKGRGALKQAESRNSALLAPYAQPDQPFLSNVHRAPIALMTNLSPSRAQLATKALMIDLTQVH</sequence>